<sequence length="591" mass="65066">MAADWGASLERLFAKKGVEELKTSKAVKKVVKAAAQHSNRSAQELSRQLEEFLRRGDGGFRLAGSKIARAPLPAQKLKKKKEKEKKKKKAKVSGETAAAADEEHEAPAAGAAAAAAGAGPAKKKRKQQHGAEGSAAAEQQLEAGTAPAHGEPEQKKKEKKKKRKAGEGPEQQEEPQEQQQQEQQEEEEPQSRKKKKRKTQGDGKGAAAAAAAAPRGWEDEQDGAGVHGVESGDKERDTAGMPWRQNNSRKKVKSGAFSKAEKDAIKRAVEAYAVANGRSTDDYSWLYGSSRRGETKGLWSKIAAALPHRTVKSVWAAGSRLFHEGNYQGRWSSEEDAQLLQLVSEKGRRWKEIGGALGRMPETCRDRWLMVRLGEDRKRGRWEEDETERLRQAVHDYLAAKVAAEGQAGGEGEVTLSMADITGAVAEPVVDEDGAAAFTVSRRVVLDDIDWSVVSAAVGTRTNIQCLEKWYSQLSPSMVARGEWGSGDDRRLLRALYLSGAAHDYELDWSSLVRGRTAAQARRRWRLMLKVVPDHRDREFEELVEVLVDRYLPQLKERRRQSAGEGDAGERGSGGQQQEEAEVEVVEDEEG</sequence>
<evidence type="ECO:0000313" key="5">
    <source>
        <dbReference type="Proteomes" id="UP000008141"/>
    </source>
</evidence>
<feature type="domain" description="HTH myb-type" evidence="3">
    <location>
        <begin position="329"/>
        <end position="376"/>
    </location>
</feature>
<dbReference type="InterPro" id="IPR017930">
    <property type="entry name" value="Myb_dom"/>
</dbReference>
<dbReference type="PROSITE" id="PS51294">
    <property type="entry name" value="HTH_MYB"/>
    <property type="match status" value="2"/>
</dbReference>
<dbReference type="Gene3D" id="1.10.10.60">
    <property type="entry name" value="Homeodomain-like"/>
    <property type="match status" value="2"/>
</dbReference>
<dbReference type="CDD" id="cd00167">
    <property type="entry name" value="SANT"/>
    <property type="match status" value="1"/>
</dbReference>
<dbReference type="PANTHER" id="PTHR47430">
    <property type="entry name" value="GB|AAC33480.1"/>
    <property type="match status" value="1"/>
</dbReference>
<dbReference type="OMA" id="PKHFRKD"/>
<dbReference type="EMBL" id="GL433836">
    <property type="protein sequence ID" value="EFN59006.1"/>
    <property type="molecule type" value="Genomic_DNA"/>
</dbReference>
<dbReference type="KEGG" id="cvr:CHLNCDRAFT_49822"/>
<organism evidence="5">
    <name type="scientific">Chlorella variabilis</name>
    <name type="common">Green alga</name>
    <dbReference type="NCBI Taxonomy" id="554065"/>
    <lineage>
        <taxon>Eukaryota</taxon>
        <taxon>Viridiplantae</taxon>
        <taxon>Chlorophyta</taxon>
        <taxon>core chlorophytes</taxon>
        <taxon>Trebouxiophyceae</taxon>
        <taxon>Chlorellales</taxon>
        <taxon>Chlorellaceae</taxon>
        <taxon>Chlorella clade</taxon>
        <taxon>Chlorella</taxon>
    </lineage>
</organism>
<dbReference type="InterPro" id="IPR001005">
    <property type="entry name" value="SANT/Myb"/>
</dbReference>
<dbReference type="Pfam" id="PF13921">
    <property type="entry name" value="Myb_DNA-bind_6"/>
    <property type="match status" value="1"/>
</dbReference>
<feature type="domain" description="Myb-like" evidence="2">
    <location>
        <begin position="476"/>
        <end position="529"/>
    </location>
</feature>
<evidence type="ECO:0000256" key="1">
    <source>
        <dbReference type="SAM" id="MobiDB-lite"/>
    </source>
</evidence>
<evidence type="ECO:0000259" key="3">
    <source>
        <dbReference type="PROSITE" id="PS51294"/>
    </source>
</evidence>
<dbReference type="PROSITE" id="PS50090">
    <property type="entry name" value="MYB_LIKE"/>
    <property type="match status" value="3"/>
</dbReference>
<evidence type="ECO:0000259" key="2">
    <source>
        <dbReference type="PROSITE" id="PS50090"/>
    </source>
</evidence>
<dbReference type="OrthoDB" id="39591at2759"/>
<dbReference type="GeneID" id="17358949"/>
<dbReference type="eggNOG" id="KOG0051">
    <property type="taxonomic scope" value="Eukaryota"/>
</dbReference>
<feature type="domain" description="HTH myb-type" evidence="3">
    <location>
        <begin position="450"/>
        <end position="478"/>
    </location>
</feature>
<dbReference type="Proteomes" id="UP000008141">
    <property type="component" value="Unassembled WGS sequence"/>
</dbReference>
<feature type="region of interest" description="Disordered" evidence="1">
    <location>
        <begin position="62"/>
        <end position="255"/>
    </location>
</feature>
<dbReference type="AlphaFoldDB" id="E1Z482"/>
<name>E1Z482_CHLVA</name>
<evidence type="ECO:0000313" key="4">
    <source>
        <dbReference type="EMBL" id="EFN59006.1"/>
    </source>
</evidence>
<dbReference type="InterPro" id="IPR009057">
    <property type="entry name" value="Homeodomain-like_sf"/>
</dbReference>
<keyword evidence="5" id="KW-1185">Reference proteome</keyword>
<gene>
    <name evidence="4" type="ORF">CHLNCDRAFT_49822</name>
</gene>
<dbReference type="SMR" id="E1Z482"/>
<reference evidence="4 5" key="1">
    <citation type="journal article" date="2010" name="Plant Cell">
        <title>The Chlorella variabilis NC64A genome reveals adaptation to photosymbiosis, coevolution with viruses, and cryptic sex.</title>
        <authorList>
            <person name="Blanc G."/>
            <person name="Duncan G."/>
            <person name="Agarkova I."/>
            <person name="Borodovsky M."/>
            <person name="Gurnon J."/>
            <person name="Kuo A."/>
            <person name="Lindquist E."/>
            <person name="Lucas S."/>
            <person name="Pangilinan J."/>
            <person name="Polle J."/>
            <person name="Salamov A."/>
            <person name="Terry A."/>
            <person name="Yamada T."/>
            <person name="Dunigan D.D."/>
            <person name="Grigoriev I.V."/>
            <person name="Claverie J.M."/>
            <person name="Van Etten J.L."/>
        </authorList>
    </citation>
    <scope>NUCLEOTIDE SEQUENCE [LARGE SCALE GENOMIC DNA]</scope>
    <source>
        <strain evidence="4 5">NC64A</strain>
    </source>
</reference>
<feature type="domain" description="Myb-like" evidence="2">
    <location>
        <begin position="374"/>
        <end position="474"/>
    </location>
</feature>
<feature type="region of interest" description="Disordered" evidence="1">
    <location>
        <begin position="558"/>
        <end position="591"/>
    </location>
</feature>
<protein>
    <submittedName>
        <fullName evidence="4">Uncharacterized protein</fullName>
    </submittedName>
</protein>
<feature type="domain" description="Myb-like" evidence="2">
    <location>
        <begin position="323"/>
        <end position="372"/>
    </location>
</feature>
<dbReference type="SUPFAM" id="SSF46689">
    <property type="entry name" value="Homeodomain-like"/>
    <property type="match status" value="2"/>
</dbReference>
<feature type="compositionally biased region" description="Low complexity" evidence="1">
    <location>
        <begin position="107"/>
        <end position="120"/>
    </location>
</feature>
<accession>E1Z482</accession>
<dbReference type="PANTHER" id="PTHR47430:SF4">
    <property type="entry name" value="GB|AAC33480.1"/>
    <property type="match status" value="1"/>
</dbReference>
<feature type="compositionally biased region" description="Acidic residues" evidence="1">
    <location>
        <begin position="579"/>
        <end position="591"/>
    </location>
</feature>
<proteinExistence type="predicted"/>
<dbReference type="RefSeq" id="XP_005851108.1">
    <property type="nucleotide sequence ID" value="XM_005851046.1"/>
</dbReference>
<dbReference type="SMART" id="SM00717">
    <property type="entry name" value="SANT"/>
    <property type="match status" value="4"/>
</dbReference>
<dbReference type="STRING" id="554065.E1Z482"/>
<dbReference type="InParanoid" id="E1Z482"/>
<feature type="compositionally biased region" description="Basic residues" evidence="1">
    <location>
        <begin position="76"/>
        <end position="91"/>
    </location>
</feature>